<dbReference type="EMBL" id="JBHSDC010000002">
    <property type="protein sequence ID" value="MFC4230469.1"/>
    <property type="molecule type" value="Genomic_DNA"/>
</dbReference>
<reference evidence="3" key="1">
    <citation type="journal article" date="2019" name="Int. J. Syst. Evol. Microbiol.">
        <title>The Global Catalogue of Microorganisms (GCM) 10K type strain sequencing project: providing services to taxonomists for standard genome sequencing and annotation.</title>
        <authorList>
            <consortium name="The Broad Institute Genomics Platform"/>
            <consortium name="The Broad Institute Genome Sequencing Center for Infectious Disease"/>
            <person name="Wu L."/>
            <person name="Ma J."/>
        </authorList>
    </citation>
    <scope>NUCLEOTIDE SEQUENCE [LARGE SCALE GENOMIC DNA]</scope>
    <source>
        <strain evidence="3">CECT 8010</strain>
    </source>
</reference>
<gene>
    <name evidence="2" type="ORF">ACFOW1_01105</name>
</gene>
<comment type="caution">
    <text evidence="2">The sequence shown here is derived from an EMBL/GenBank/DDBJ whole genome shotgun (WGS) entry which is preliminary data.</text>
</comment>
<feature type="region of interest" description="Disordered" evidence="1">
    <location>
        <begin position="79"/>
        <end position="116"/>
    </location>
</feature>
<protein>
    <recommendedName>
        <fullName evidence="4">Outer membrane protein beta-barrel domain-containing protein</fullName>
    </recommendedName>
</protein>
<evidence type="ECO:0008006" key="4">
    <source>
        <dbReference type="Google" id="ProtNLM"/>
    </source>
</evidence>
<name>A0ABV8PQQ6_9BACT</name>
<organism evidence="2 3">
    <name type="scientific">Parasediminibacterium paludis</name>
    <dbReference type="NCBI Taxonomy" id="908966"/>
    <lineage>
        <taxon>Bacteria</taxon>
        <taxon>Pseudomonadati</taxon>
        <taxon>Bacteroidota</taxon>
        <taxon>Chitinophagia</taxon>
        <taxon>Chitinophagales</taxon>
        <taxon>Chitinophagaceae</taxon>
        <taxon>Parasediminibacterium</taxon>
    </lineage>
</organism>
<sequence>MQNEINFDDFVKDMLHNHKSPVPNGLWDKIVAEKETKKPIVYWWTDKRWYMVAAACLILICGTCFYINNKNKTEEVATKSQIPSKQLNHNPSQPLKTNTIDNNATLNENNDNNENASLNTVTNNTYDDNNNCNNASNIISNKVRNIDIKALNNKRTKKPGIVTDKNGYFSNRIGQQEQLPFTQTDALTQDNSEHLVSKFEQANTISLSKLFNYHTKDITSLKLNNQNKIFGLDCPNYKPATWYLEAYGSADYTMKHVFAYGVSNNYLKRIDSTTKMNGGFTFGLRVSKTISDNFLLKSGIQYTQRNEQFSSKSDSIITTTSVVTVRTIVRGGGLSDTTVRDTATVQQIGYRKRITNNHYKSLEIPLLLSYENGNEQWHYAINGGIIANLTSWYQGETLDTSFQLVPLGAKNANGFYKSNLNLSLYAGVSIIRNISERLDMFAEPYFRYGISNTNTSVAGYNQRFNAAGLTFGIRFKLNNKGSGVGN</sequence>
<evidence type="ECO:0000313" key="2">
    <source>
        <dbReference type="EMBL" id="MFC4230469.1"/>
    </source>
</evidence>
<dbReference type="RefSeq" id="WP_379011643.1">
    <property type="nucleotide sequence ID" value="NZ_JBHSDC010000002.1"/>
</dbReference>
<feature type="compositionally biased region" description="Polar residues" evidence="1">
    <location>
        <begin position="79"/>
        <end position="97"/>
    </location>
</feature>
<evidence type="ECO:0000313" key="3">
    <source>
        <dbReference type="Proteomes" id="UP001595906"/>
    </source>
</evidence>
<evidence type="ECO:0000256" key="1">
    <source>
        <dbReference type="SAM" id="MobiDB-lite"/>
    </source>
</evidence>
<proteinExistence type="predicted"/>
<feature type="compositionally biased region" description="Low complexity" evidence="1">
    <location>
        <begin position="98"/>
        <end position="116"/>
    </location>
</feature>
<accession>A0ABV8PQQ6</accession>
<keyword evidence="3" id="KW-1185">Reference proteome</keyword>
<dbReference type="Proteomes" id="UP001595906">
    <property type="component" value="Unassembled WGS sequence"/>
</dbReference>